<name>A0A2N9HIR7_FAGSY</name>
<organism evidence="11">
    <name type="scientific">Fagus sylvatica</name>
    <name type="common">Beechnut</name>
    <dbReference type="NCBI Taxonomy" id="28930"/>
    <lineage>
        <taxon>Eukaryota</taxon>
        <taxon>Viridiplantae</taxon>
        <taxon>Streptophyta</taxon>
        <taxon>Embryophyta</taxon>
        <taxon>Tracheophyta</taxon>
        <taxon>Spermatophyta</taxon>
        <taxon>Magnoliopsida</taxon>
        <taxon>eudicotyledons</taxon>
        <taxon>Gunneridae</taxon>
        <taxon>Pentapetalae</taxon>
        <taxon>rosids</taxon>
        <taxon>fabids</taxon>
        <taxon>Fagales</taxon>
        <taxon>Fagaceae</taxon>
        <taxon>Fagus</taxon>
    </lineage>
</organism>
<dbReference type="InterPro" id="IPR020472">
    <property type="entry name" value="WD40_PAC1"/>
</dbReference>
<feature type="repeat" description="WD" evidence="8">
    <location>
        <begin position="385"/>
        <end position="418"/>
    </location>
</feature>
<dbReference type="CDD" id="cd08044">
    <property type="entry name" value="TAF5_NTD2"/>
    <property type="match status" value="1"/>
</dbReference>
<dbReference type="Pfam" id="PF00400">
    <property type="entry name" value="WD40"/>
    <property type="match status" value="6"/>
</dbReference>
<dbReference type="InterPro" id="IPR007582">
    <property type="entry name" value="TFIID_NTD2"/>
</dbReference>
<evidence type="ECO:0000313" key="11">
    <source>
        <dbReference type="EMBL" id="SPD14117.1"/>
    </source>
</evidence>
<gene>
    <name evidence="11" type="ORF">FSB_LOCUS41999</name>
</gene>
<dbReference type="GO" id="GO:0016251">
    <property type="term" value="F:RNA polymerase II general transcription initiation factor activity"/>
    <property type="evidence" value="ECO:0007669"/>
    <property type="project" value="TreeGrafter"/>
</dbReference>
<comment type="similarity">
    <text evidence="2">Belongs to the WD repeat TAF5 family.</text>
</comment>
<dbReference type="AlphaFoldDB" id="A0A2N9HIR7"/>
<evidence type="ECO:0000256" key="3">
    <source>
        <dbReference type="ARBA" id="ARBA00022574"/>
    </source>
</evidence>
<evidence type="ECO:0000256" key="8">
    <source>
        <dbReference type="PROSITE-ProRule" id="PRU00221"/>
    </source>
</evidence>
<dbReference type="SUPFAM" id="SSF50978">
    <property type="entry name" value="WD40 repeat-like"/>
    <property type="match status" value="1"/>
</dbReference>
<feature type="region of interest" description="Disordered" evidence="9">
    <location>
        <begin position="272"/>
        <end position="326"/>
    </location>
</feature>
<feature type="repeat" description="WD" evidence="8">
    <location>
        <begin position="583"/>
        <end position="624"/>
    </location>
</feature>
<comment type="subcellular location">
    <subcellularLocation>
        <location evidence="1">Nucleus</location>
    </subcellularLocation>
</comment>
<dbReference type="PROSITE" id="PS00678">
    <property type="entry name" value="WD_REPEATS_1"/>
    <property type="match status" value="4"/>
</dbReference>
<keyword evidence="7" id="KW-0539">Nucleus</keyword>
<evidence type="ECO:0000259" key="10">
    <source>
        <dbReference type="Pfam" id="PF04494"/>
    </source>
</evidence>
<dbReference type="SUPFAM" id="SSF160897">
    <property type="entry name" value="Taf5 N-terminal domain-like"/>
    <property type="match status" value="1"/>
</dbReference>
<dbReference type="Gene3D" id="2.130.10.10">
    <property type="entry name" value="YVTN repeat-like/Quinoprotein amine dehydrogenase"/>
    <property type="match status" value="3"/>
</dbReference>
<keyword evidence="3 8" id="KW-0853">WD repeat</keyword>
<reference evidence="11" key="1">
    <citation type="submission" date="2018-02" db="EMBL/GenBank/DDBJ databases">
        <authorList>
            <person name="Cohen D.B."/>
            <person name="Kent A.D."/>
        </authorList>
    </citation>
    <scope>NUCLEOTIDE SEQUENCE</scope>
</reference>
<dbReference type="InterPro" id="IPR036322">
    <property type="entry name" value="WD40_repeat_dom_sf"/>
</dbReference>
<evidence type="ECO:0000256" key="6">
    <source>
        <dbReference type="ARBA" id="ARBA00023163"/>
    </source>
</evidence>
<dbReference type="PANTHER" id="PTHR19879">
    <property type="entry name" value="TRANSCRIPTION INITIATION FACTOR TFIID"/>
    <property type="match status" value="1"/>
</dbReference>
<dbReference type="CDD" id="cd00200">
    <property type="entry name" value="WD40"/>
    <property type="match status" value="1"/>
</dbReference>
<protein>
    <recommendedName>
        <fullName evidence="10">TFIID subunit TAF5 NTD2 domain-containing protein</fullName>
    </recommendedName>
</protein>
<evidence type="ECO:0000256" key="1">
    <source>
        <dbReference type="ARBA" id="ARBA00004123"/>
    </source>
</evidence>
<dbReference type="EMBL" id="OIVN01003880">
    <property type="protein sequence ID" value="SPD14117.1"/>
    <property type="molecule type" value="Genomic_DNA"/>
</dbReference>
<feature type="compositionally biased region" description="Basic and acidic residues" evidence="9">
    <location>
        <begin position="277"/>
        <end position="299"/>
    </location>
</feature>
<feature type="repeat" description="WD" evidence="8">
    <location>
        <begin position="541"/>
        <end position="582"/>
    </location>
</feature>
<proteinExistence type="inferred from homology"/>
<evidence type="ECO:0000256" key="2">
    <source>
        <dbReference type="ARBA" id="ARBA00009435"/>
    </source>
</evidence>
<evidence type="ECO:0000256" key="5">
    <source>
        <dbReference type="ARBA" id="ARBA00023015"/>
    </source>
</evidence>
<dbReference type="Pfam" id="PF04494">
    <property type="entry name" value="TFIID_NTD2"/>
    <property type="match status" value="1"/>
</dbReference>
<dbReference type="GO" id="GO:0005669">
    <property type="term" value="C:transcription factor TFIID complex"/>
    <property type="evidence" value="ECO:0007669"/>
    <property type="project" value="TreeGrafter"/>
</dbReference>
<dbReference type="Gene3D" id="1.25.40.500">
    <property type="entry name" value="TFIID subunit TAF5, NTD2 domain"/>
    <property type="match status" value="1"/>
</dbReference>
<dbReference type="PROSITE" id="PS50896">
    <property type="entry name" value="LISH"/>
    <property type="match status" value="1"/>
</dbReference>
<feature type="repeat" description="WD" evidence="8">
    <location>
        <begin position="625"/>
        <end position="666"/>
    </location>
</feature>
<dbReference type="PROSITE" id="PS50082">
    <property type="entry name" value="WD_REPEATS_2"/>
    <property type="match status" value="6"/>
</dbReference>
<feature type="repeat" description="WD" evidence="8">
    <location>
        <begin position="667"/>
        <end position="708"/>
    </location>
</feature>
<evidence type="ECO:0000256" key="9">
    <source>
        <dbReference type="SAM" id="MobiDB-lite"/>
    </source>
</evidence>
<evidence type="ECO:0000256" key="7">
    <source>
        <dbReference type="ARBA" id="ARBA00023242"/>
    </source>
</evidence>
<sequence>MEDEQIEKYVIAYLKRKGFNQAEHAFQEELQQHSKTNSSSSISTNSLTDPDLAKHLLAFSELENVPARYQDGYSKFRIWTYSSLDLYKHELIRVLYPVFIHCFMDLVVKGHIQEARTFFNSFREDHEMMHSRDLQKLEGVLSPSHLEEMEFAHTLRHSKVKIKICQYSYELLLQYLHKTQSTTMLGIINEHINFQVTPGQPSSISDDAEVVTLIGSSQEEATQINQKEIHWGVALRSCLWLLFWATAASHLMKKLHPSQTGHSLEERLEKGGALLSDSEKAEGETKDGDLDENKKRSVDGGKQGSSIKKLKKDKAASAMGKTGRPEANTVITAPRVKPELALPAIDYSFIDCFSSTEVEKSILEDLRNRVQLSSVSLPSVSFYTLINTHNGLNCSSISHDGSLVAGGFSDSSLKVWDMAKLGQEAVGWLVLTLLSRLCVARGHALFAHCSACGPSGEGLGLGEEHHFEQDYAYVTGENDTTSSEHVLGPNGGKRSYTLFQGHSGPVYSATFSPLGDFLLSSSADSTIRLWSTKMNANLVCYKGHNYPVWDVQFSPVGHYFASSSHDRTARIWSMDRIQPLRIMAGHLSDVDCVQWHVNCNYIATGSSDKTVRLWDVQSGECVRIFIGHRSMVLSLAMSPDGRYMASGDEDGTIMMWDLSSGRCVTPLMGHTSCVWTLGFSCEGSLLASGSADSTVKLWDVTTSTKVPRTEENFLEEIFFLQLEFSQKVYKMLFS</sequence>
<dbReference type="PRINTS" id="PR00320">
    <property type="entry name" value="GPROTEINBRPT"/>
</dbReference>
<dbReference type="PROSITE" id="PS50294">
    <property type="entry name" value="WD_REPEATS_REGION"/>
    <property type="match status" value="5"/>
</dbReference>
<feature type="repeat" description="WD" evidence="8">
    <location>
        <begin position="499"/>
        <end position="531"/>
    </location>
</feature>
<keyword evidence="6" id="KW-0804">Transcription</keyword>
<dbReference type="GO" id="GO:0006367">
    <property type="term" value="P:transcription initiation at RNA polymerase II promoter"/>
    <property type="evidence" value="ECO:0007669"/>
    <property type="project" value="TreeGrafter"/>
</dbReference>
<keyword evidence="5" id="KW-0805">Transcription regulation</keyword>
<dbReference type="SMART" id="SM00320">
    <property type="entry name" value="WD40"/>
    <property type="match status" value="6"/>
</dbReference>
<dbReference type="InterPro" id="IPR001680">
    <property type="entry name" value="WD40_rpt"/>
</dbReference>
<keyword evidence="4" id="KW-0677">Repeat</keyword>
<dbReference type="PANTHER" id="PTHR19879:SF1">
    <property type="entry name" value="CANNONBALL-RELATED"/>
    <property type="match status" value="1"/>
</dbReference>
<accession>A0A2N9HIR7</accession>
<dbReference type="InterPro" id="IPR019775">
    <property type="entry name" value="WD40_repeat_CS"/>
</dbReference>
<dbReference type="InterPro" id="IPR006594">
    <property type="entry name" value="LisH"/>
</dbReference>
<dbReference type="InterPro" id="IPR037264">
    <property type="entry name" value="TFIID_NTD2_sf"/>
</dbReference>
<evidence type="ECO:0000256" key="4">
    <source>
        <dbReference type="ARBA" id="ARBA00022737"/>
    </source>
</evidence>
<dbReference type="InterPro" id="IPR015943">
    <property type="entry name" value="WD40/YVTN_repeat-like_dom_sf"/>
</dbReference>
<feature type="domain" description="TFIID subunit TAF5 NTD2" evidence="10">
    <location>
        <begin position="64"/>
        <end position="192"/>
    </location>
</feature>